<feature type="domain" description="Imm33-like" evidence="1">
    <location>
        <begin position="114"/>
        <end position="213"/>
    </location>
</feature>
<name>A0A4S4A0F6_9FLAO</name>
<accession>A0A4S4A0F6</accession>
<dbReference type="EMBL" id="SSNZ01000002">
    <property type="protein sequence ID" value="THF51783.1"/>
    <property type="molecule type" value="Genomic_DNA"/>
</dbReference>
<protein>
    <recommendedName>
        <fullName evidence="1">Imm33-like domain-containing protein</fullName>
    </recommendedName>
</protein>
<dbReference type="AlphaFoldDB" id="A0A4S4A0F6"/>
<organism evidence="2 3">
    <name type="scientific">Flavobacterium supellecticarium</name>
    <dbReference type="NCBI Taxonomy" id="2565924"/>
    <lineage>
        <taxon>Bacteria</taxon>
        <taxon>Pseudomonadati</taxon>
        <taxon>Bacteroidota</taxon>
        <taxon>Flavobacteriia</taxon>
        <taxon>Flavobacteriales</taxon>
        <taxon>Flavobacteriaceae</taxon>
        <taxon>Flavobacterium</taxon>
    </lineage>
</organism>
<dbReference type="InterPro" id="IPR056509">
    <property type="entry name" value="Imm33-like"/>
</dbReference>
<dbReference type="RefSeq" id="WP_136402767.1">
    <property type="nucleotide sequence ID" value="NZ_SSNZ01000002.1"/>
</dbReference>
<evidence type="ECO:0000313" key="3">
    <source>
        <dbReference type="Proteomes" id="UP000307507"/>
    </source>
</evidence>
<keyword evidence="3" id="KW-1185">Reference proteome</keyword>
<sequence length="220" mass="25309">MGLFNKIKALKVRDIAFFADGDYFYSKGLATSIQKEIKIKKYGLTLEELNPILHYLVEFIQDEKPDIKSGNKLTCFSWLILAHEEGDYFEILEIVPEKGGFASGLNHTLHVLEQQLFVCDQLKVEPVFPDFDHIVMIDPLIRSGLPAHLFRWNRATPDSGWMVMTDNFDEETMAFEEITVGQLMTYRPETVKFMALPYGFKVIWDGNDAKIAFDNNLMEA</sequence>
<dbReference type="Pfam" id="PF24719">
    <property type="entry name" value="Imm33-like"/>
    <property type="match status" value="1"/>
</dbReference>
<gene>
    <name evidence="2" type="ORF">E6C50_08485</name>
</gene>
<reference evidence="2 3" key="1">
    <citation type="submission" date="2019-04" db="EMBL/GenBank/DDBJ databases">
        <title>Flavobacterium sp. nov. isolated from construction timber.</title>
        <authorList>
            <person name="Lin S.-Y."/>
            <person name="Chang C.-T."/>
            <person name="Young C.-C."/>
        </authorList>
    </citation>
    <scope>NUCLEOTIDE SEQUENCE [LARGE SCALE GENOMIC DNA]</scope>
    <source>
        <strain evidence="2 3">CC-CTC003</strain>
    </source>
</reference>
<dbReference type="Proteomes" id="UP000307507">
    <property type="component" value="Unassembled WGS sequence"/>
</dbReference>
<dbReference type="OrthoDB" id="1268899at2"/>
<evidence type="ECO:0000313" key="2">
    <source>
        <dbReference type="EMBL" id="THF51783.1"/>
    </source>
</evidence>
<comment type="caution">
    <text evidence="2">The sequence shown here is derived from an EMBL/GenBank/DDBJ whole genome shotgun (WGS) entry which is preliminary data.</text>
</comment>
<evidence type="ECO:0000259" key="1">
    <source>
        <dbReference type="Pfam" id="PF24719"/>
    </source>
</evidence>
<proteinExistence type="predicted"/>